<gene>
    <name evidence="1" type="ORF">ACFPO9_27100</name>
</gene>
<evidence type="ECO:0000313" key="1">
    <source>
        <dbReference type="EMBL" id="MFC5552200.1"/>
    </source>
</evidence>
<dbReference type="EMBL" id="JBHSMZ010000026">
    <property type="protein sequence ID" value="MFC5552200.1"/>
    <property type="molecule type" value="Genomic_DNA"/>
</dbReference>
<dbReference type="RefSeq" id="WP_379777434.1">
    <property type="nucleotide sequence ID" value="NZ_JBHSMZ010000026.1"/>
</dbReference>
<organism evidence="1 2">
    <name type="scientific">Massilia aerilata</name>
    <dbReference type="NCBI Taxonomy" id="453817"/>
    <lineage>
        <taxon>Bacteria</taxon>
        <taxon>Pseudomonadati</taxon>
        <taxon>Pseudomonadota</taxon>
        <taxon>Betaproteobacteria</taxon>
        <taxon>Burkholderiales</taxon>
        <taxon>Oxalobacteraceae</taxon>
        <taxon>Telluria group</taxon>
        <taxon>Massilia</taxon>
    </lineage>
</organism>
<proteinExistence type="predicted"/>
<name>A0ABW0S772_9BURK</name>
<protein>
    <recommendedName>
        <fullName evidence="3">DUF697 domain-containing protein</fullName>
    </recommendedName>
</protein>
<comment type="caution">
    <text evidence="1">The sequence shown here is derived from an EMBL/GenBank/DDBJ whole genome shotgun (WGS) entry which is preliminary data.</text>
</comment>
<evidence type="ECO:0008006" key="3">
    <source>
        <dbReference type="Google" id="ProtNLM"/>
    </source>
</evidence>
<keyword evidence="2" id="KW-1185">Reference proteome</keyword>
<reference evidence="2" key="1">
    <citation type="journal article" date="2019" name="Int. J. Syst. Evol. Microbiol.">
        <title>The Global Catalogue of Microorganisms (GCM) 10K type strain sequencing project: providing services to taxonomists for standard genome sequencing and annotation.</title>
        <authorList>
            <consortium name="The Broad Institute Genomics Platform"/>
            <consortium name="The Broad Institute Genome Sequencing Center for Infectious Disease"/>
            <person name="Wu L."/>
            <person name="Ma J."/>
        </authorList>
    </citation>
    <scope>NUCLEOTIDE SEQUENCE [LARGE SCALE GENOMIC DNA]</scope>
    <source>
        <strain evidence="2">CGMCC 4.5798</strain>
    </source>
</reference>
<sequence length="177" mass="18730">MLKKIFRKKTQTHAGTVALLPLSSDDIGQVRERCRALVRRKAAISAGISAVPIPGVDIVADLTSFASMVEAINKDFGLTPAQIEALQPHMRVVTYQAMAALGSTLVGKLVTKELVLKLLRKSGAKLAAKSATKIVPLAGQIASAAIGFALFRQMGYQHVEACARVAQEVGQKTAAPV</sequence>
<dbReference type="Proteomes" id="UP001596086">
    <property type="component" value="Unassembled WGS sequence"/>
</dbReference>
<evidence type="ECO:0000313" key="2">
    <source>
        <dbReference type="Proteomes" id="UP001596086"/>
    </source>
</evidence>
<accession>A0ABW0S772</accession>